<keyword evidence="7" id="KW-0479">Metal-binding</keyword>
<dbReference type="GO" id="GO:0005506">
    <property type="term" value="F:iron ion binding"/>
    <property type="evidence" value="ECO:0007669"/>
    <property type="project" value="InterPro"/>
</dbReference>
<evidence type="ECO:0000256" key="4">
    <source>
        <dbReference type="ARBA" id="ARBA00010617"/>
    </source>
</evidence>
<dbReference type="PANTHER" id="PTHR24305:SF166">
    <property type="entry name" value="CYTOCHROME P450 12A4, MITOCHONDRIAL-RELATED"/>
    <property type="match status" value="1"/>
</dbReference>
<evidence type="ECO:0000313" key="13">
    <source>
        <dbReference type="EMBL" id="KAF7336092.1"/>
    </source>
</evidence>
<dbReference type="Pfam" id="PF00067">
    <property type="entry name" value="p450"/>
    <property type="match status" value="1"/>
</dbReference>
<comment type="pathway">
    <text evidence="3">Secondary metabolite biosynthesis; terpenoid biosynthesis.</text>
</comment>
<proteinExistence type="inferred from homology"/>
<dbReference type="GO" id="GO:0016705">
    <property type="term" value="F:oxidoreductase activity, acting on paired donors, with incorporation or reduction of molecular oxygen"/>
    <property type="evidence" value="ECO:0007669"/>
    <property type="project" value="InterPro"/>
</dbReference>
<dbReference type="GO" id="GO:0004497">
    <property type="term" value="F:monooxygenase activity"/>
    <property type="evidence" value="ECO:0007669"/>
    <property type="project" value="UniProtKB-KW"/>
</dbReference>
<evidence type="ECO:0000313" key="14">
    <source>
        <dbReference type="Proteomes" id="UP000620124"/>
    </source>
</evidence>
<gene>
    <name evidence="13" type="ORF">MVEN_02156100</name>
</gene>
<reference evidence="13" key="1">
    <citation type="submission" date="2020-05" db="EMBL/GenBank/DDBJ databases">
        <title>Mycena genomes resolve the evolution of fungal bioluminescence.</title>
        <authorList>
            <person name="Tsai I.J."/>
        </authorList>
    </citation>
    <scope>NUCLEOTIDE SEQUENCE</scope>
    <source>
        <strain evidence="13">CCC161011</strain>
    </source>
</reference>
<organism evidence="13 14">
    <name type="scientific">Mycena venus</name>
    <dbReference type="NCBI Taxonomy" id="2733690"/>
    <lineage>
        <taxon>Eukaryota</taxon>
        <taxon>Fungi</taxon>
        <taxon>Dikarya</taxon>
        <taxon>Basidiomycota</taxon>
        <taxon>Agaricomycotina</taxon>
        <taxon>Agaricomycetes</taxon>
        <taxon>Agaricomycetidae</taxon>
        <taxon>Agaricales</taxon>
        <taxon>Marasmiineae</taxon>
        <taxon>Mycenaceae</taxon>
        <taxon>Mycena</taxon>
    </lineage>
</organism>
<dbReference type="AlphaFoldDB" id="A0A8H6X7Y3"/>
<dbReference type="Gene3D" id="1.10.630.10">
    <property type="entry name" value="Cytochrome P450"/>
    <property type="match status" value="1"/>
</dbReference>
<keyword evidence="9" id="KW-0560">Oxidoreductase</keyword>
<keyword evidence="14" id="KW-1185">Reference proteome</keyword>
<sequence length="359" mass="40581">MTLYRLSPLHPPLFLPRPTFLSSFQPPNGALGHVWIKTHDDSKAPPRVRKICTDRAQFFVNKFPVGSAPQSTLRRNAWIEVQPTESKPSLATGYSSYWIATLIMLAEVSGPKHSRQQTLTIFNPSLSQRTVELAECMQRRSQENKGLVDLSRCIEDWSFDFMGDFAFGPGNSFELMRDGDPEDLVKNGKTATALFDITYFSFLINHRNVYDRLSEELNSAFPTSTDFLNFQTLENLPYLNTVINEGLRLGTPLSGLERITPVIGSIIDDKFIPGNIIVSVPAYTQQLDPLNFFPYPEEYLPDRWLPGGLGQESVLEPNAVMSFSFGMCHELDNWSVFSSCQVHTGAWERLLLSKSCVWL</sequence>
<name>A0A8H6X7Y3_9AGAR</name>
<evidence type="ECO:0000256" key="5">
    <source>
        <dbReference type="ARBA" id="ARBA00022617"/>
    </source>
</evidence>
<comment type="similarity">
    <text evidence="4">Belongs to the cytochrome P450 family.</text>
</comment>
<evidence type="ECO:0000256" key="7">
    <source>
        <dbReference type="ARBA" id="ARBA00022723"/>
    </source>
</evidence>
<accession>A0A8H6X7Y3</accession>
<protein>
    <submittedName>
        <fullName evidence="13">Cytochrome P450</fullName>
    </submittedName>
</protein>
<dbReference type="SUPFAM" id="SSF48264">
    <property type="entry name" value="Cytochrome P450"/>
    <property type="match status" value="1"/>
</dbReference>
<evidence type="ECO:0000256" key="10">
    <source>
        <dbReference type="ARBA" id="ARBA00023004"/>
    </source>
</evidence>
<evidence type="ECO:0000256" key="1">
    <source>
        <dbReference type="ARBA" id="ARBA00001971"/>
    </source>
</evidence>
<comment type="caution">
    <text evidence="13">The sequence shown here is derived from an EMBL/GenBank/DDBJ whole genome shotgun (WGS) entry which is preliminary data.</text>
</comment>
<evidence type="ECO:0000256" key="9">
    <source>
        <dbReference type="ARBA" id="ARBA00023002"/>
    </source>
</evidence>
<keyword evidence="5" id="KW-0349">Heme</keyword>
<dbReference type="Proteomes" id="UP000620124">
    <property type="component" value="Unassembled WGS sequence"/>
</dbReference>
<keyword evidence="11" id="KW-0503">Monooxygenase</keyword>
<evidence type="ECO:0000256" key="3">
    <source>
        <dbReference type="ARBA" id="ARBA00004721"/>
    </source>
</evidence>
<dbReference type="GO" id="GO:0016020">
    <property type="term" value="C:membrane"/>
    <property type="evidence" value="ECO:0007669"/>
    <property type="project" value="UniProtKB-SubCell"/>
</dbReference>
<comment type="cofactor">
    <cofactor evidence="1">
        <name>heme</name>
        <dbReference type="ChEBI" id="CHEBI:30413"/>
    </cofactor>
</comment>
<dbReference type="OrthoDB" id="6692864at2759"/>
<evidence type="ECO:0000256" key="11">
    <source>
        <dbReference type="ARBA" id="ARBA00023033"/>
    </source>
</evidence>
<keyword evidence="10" id="KW-0408">Iron</keyword>
<evidence type="ECO:0000256" key="2">
    <source>
        <dbReference type="ARBA" id="ARBA00004370"/>
    </source>
</evidence>
<dbReference type="InterPro" id="IPR001128">
    <property type="entry name" value="Cyt_P450"/>
</dbReference>
<evidence type="ECO:0000256" key="6">
    <source>
        <dbReference type="ARBA" id="ARBA00022692"/>
    </source>
</evidence>
<dbReference type="GO" id="GO:0020037">
    <property type="term" value="F:heme binding"/>
    <property type="evidence" value="ECO:0007669"/>
    <property type="project" value="InterPro"/>
</dbReference>
<keyword evidence="12" id="KW-0472">Membrane</keyword>
<keyword evidence="6" id="KW-0812">Transmembrane</keyword>
<dbReference type="InterPro" id="IPR050121">
    <property type="entry name" value="Cytochrome_P450_monoxygenase"/>
</dbReference>
<evidence type="ECO:0000256" key="12">
    <source>
        <dbReference type="ARBA" id="ARBA00023136"/>
    </source>
</evidence>
<dbReference type="PANTHER" id="PTHR24305">
    <property type="entry name" value="CYTOCHROME P450"/>
    <property type="match status" value="1"/>
</dbReference>
<dbReference type="EMBL" id="JACAZI010000023">
    <property type="protein sequence ID" value="KAF7336092.1"/>
    <property type="molecule type" value="Genomic_DNA"/>
</dbReference>
<keyword evidence="8" id="KW-1133">Transmembrane helix</keyword>
<evidence type="ECO:0000256" key="8">
    <source>
        <dbReference type="ARBA" id="ARBA00022989"/>
    </source>
</evidence>
<comment type="subcellular location">
    <subcellularLocation>
        <location evidence="2">Membrane</location>
    </subcellularLocation>
</comment>
<dbReference type="InterPro" id="IPR036396">
    <property type="entry name" value="Cyt_P450_sf"/>
</dbReference>